<accession>A0A9D7PSD4</accession>
<gene>
    <name evidence="2" type="ORF">IPL58_11110</name>
</gene>
<dbReference type="Proteomes" id="UP000886689">
    <property type="component" value="Unassembled WGS sequence"/>
</dbReference>
<comment type="caution">
    <text evidence="2">The sequence shown here is derived from an EMBL/GenBank/DDBJ whole genome shotgun (WGS) entry which is preliminary data.</text>
</comment>
<evidence type="ECO:0000313" key="3">
    <source>
        <dbReference type="Proteomes" id="UP000886689"/>
    </source>
</evidence>
<evidence type="ECO:0000256" key="1">
    <source>
        <dbReference type="SAM" id="MobiDB-lite"/>
    </source>
</evidence>
<feature type="region of interest" description="Disordered" evidence="1">
    <location>
        <begin position="1"/>
        <end position="20"/>
    </location>
</feature>
<dbReference type="AlphaFoldDB" id="A0A9D7PSD4"/>
<organism evidence="2 3">
    <name type="scientific">Candidatus Proximibacter danicus</name>
    <dbReference type="NCBI Taxonomy" id="2954365"/>
    <lineage>
        <taxon>Bacteria</taxon>
        <taxon>Pseudomonadati</taxon>
        <taxon>Pseudomonadota</taxon>
        <taxon>Betaproteobacteria</taxon>
        <taxon>Candidatus Proximibacter</taxon>
    </lineage>
</organism>
<dbReference type="EMBL" id="JADJUC010000012">
    <property type="protein sequence ID" value="MBK8524592.1"/>
    <property type="molecule type" value="Genomic_DNA"/>
</dbReference>
<sequence length="69" mass="7966">MPQPSRKRSTATSTSRRSRKQIRFIAAVRFANGHRQRFSVDNASNHDEARQMVFDELDDVAAVLISDYR</sequence>
<proteinExistence type="predicted"/>
<name>A0A9D7PSD4_9PROT</name>
<protein>
    <submittedName>
        <fullName evidence="2">Uncharacterized protein</fullName>
    </submittedName>
</protein>
<reference evidence="2" key="1">
    <citation type="submission" date="2020-10" db="EMBL/GenBank/DDBJ databases">
        <title>Connecting structure to function with the recovery of over 1000 high-quality activated sludge metagenome-assembled genomes encoding full-length rRNA genes using long-read sequencing.</title>
        <authorList>
            <person name="Singleton C.M."/>
            <person name="Petriglieri F."/>
            <person name="Kristensen J.M."/>
            <person name="Kirkegaard R.H."/>
            <person name="Michaelsen T.Y."/>
            <person name="Andersen M.H."/>
            <person name="Karst S.M."/>
            <person name="Dueholm M.S."/>
            <person name="Nielsen P.H."/>
            <person name="Albertsen M."/>
        </authorList>
    </citation>
    <scope>NUCLEOTIDE SEQUENCE</scope>
    <source>
        <strain evidence="2">Hirt_18-Q3-R61-65_BATAC.395</strain>
    </source>
</reference>
<evidence type="ECO:0000313" key="2">
    <source>
        <dbReference type="EMBL" id="MBK8524592.1"/>
    </source>
</evidence>